<reference evidence="12 13" key="1">
    <citation type="journal article" date="2016" name="Environ. Microbiol.">
        <title>New Methyloceanibacter diversity from North Sea sediments includes methanotroph containing solely the soluble methane monooxygenase.</title>
        <authorList>
            <person name="Vekeman B."/>
            <person name="Kerckhof F.M."/>
            <person name="Cremers G."/>
            <person name="de Vos P."/>
            <person name="Vandamme P."/>
            <person name="Boon N."/>
            <person name="Op den Camp H.J."/>
            <person name="Heylen K."/>
        </authorList>
    </citation>
    <scope>NUCLEOTIDE SEQUENCE [LARGE SCALE GENOMIC DNA]</scope>
    <source>
        <strain evidence="12 13">R-67176</strain>
    </source>
</reference>
<dbReference type="EMBL" id="LPWE01000013">
    <property type="protein sequence ID" value="ODR94166.1"/>
    <property type="molecule type" value="Genomic_DNA"/>
</dbReference>
<dbReference type="CDD" id="cd14817">
    <property type="entry name" value="D-Ala-D-Ala_dipeptidase_VanX"/>
    <property type="match status" value="1"/>
</dbReference>
<dbReference type="GO" id="GO:0071555">
    <property type="term" value="P:cell wall organization"/>
    <property type="evidence" value="ECO:0007669"/>
    <property type="project" value="UniProtKB-KW"/>
</dbReference>
<keyword evidence="8 10" id="KW-0961">Cell wall biogenesis/degradation</keyword>
<dbReference type="AlphaFoldDB" id="A0A1E3VMH0"/>
<evidence type="ECO:0000256" key="3">
    <source>
        <dbReference type="ARBA" id="ARBA00022723"/>
    </source>
</evidence>
<feature type="site" description="Transition state stabilizer" evidence="9">
    <location>
        <position position="91"/>
    </location>
</feature>
<gene>
    <name evidence="9" type="primary">ddpX</name>
    <name evidence="12" type="ORF">AUC70_09785</name>
</gene>
<dbReference type="GO" id="GO:0008270">
    <property type="term" value="F:zinc ion binding"/>
    <property type="evidence" value="ECO:0007669"/>
    <property type="project" value="UniProtKB-UniRule"/>
</dbReference>
<dbReference type="PIRSF" id="PIRSF026671">
    <property type="entry name" value="AA_dipeptidase"/>
    <property type="match status" value="1"/>
</dbReference>
<dbReference type="Pfam" id="PF01427">
    <property type="entry name" value="Peptidase_M15"/>
    <property type="match status" value="2"/>
</dbReference>
<comment type="cofactor">
    <cofactor evidence="9">
        <name>Zn(2+)</name>
        <dbReference type="ChEBI" id="CHEBI:29105"/>
    </cofactor>
    <text evidence="9">Binds 1 zinc ion per subunit.</text>
</comment>
<keyword evidence="13" id="KW-1185">Reference proteome</keyword>
<dbReference type="Gene3D" id="3.30.1380.10">
    <property type="match status" value="1"/>
</dbReference>
<name>A0A1E3VMH0_9HYPH</name>
<dbReference type="GO" id="GO:0006508">
    <property type="term" value="P:proteolysis"/>
    <property type="evidence" value="ECO:0007669"/>
    <property type="project" value="UniProtKB-KW"/>
</dbReference>
<feature type="region of interest" description="Disordered" evidence="11">
    <location>
        <begin position="150"/>
        <end position="171"/>
    </location>
</feature>
<evidence type="ECO:0000256" key="11">
    <source>
        <dbReference type="SAM" id="MobiDB-lite"/>
    </source>
</evidence>
<dbReference type="GO" id="GO:0160237">
    <property type="term" value="F:D-Ala-D-Ala dipeptidase activity"/>
    <property type="evidence" value="ECO:0007669"/>
    <property type="project" value="UniProtKB-EC"/>
</dbReference>
<proteinExistence type="inferred from homology"/>
<evidence type="ECO:0000256" key="9">
    <source>
        <dbReference type="HAMAP-Rule" id="MF_01924"/>
    </source>
</evidence>
<keyword evidence="3 9" id="KW-0479">Metal-binding</keyword>
<comment type="similarity">
    <text evidence="9 10">Belongs to the peptidase M15D family.</text>
</comment>
<comment type="caution">
    <text evidence="12">The sequence shown here is derived from an EMBL/GenBank/DDBJ whole genome shotgun (WGS) entry which is preliminary data.</text>
</comment>
<evidence type="ECO:0000313" key="13">
    <source>
        <dbReference type="Proteomes" id="UP000094172"/>
    </source>
</evidence>
<evidence type="ECO:0000313" key="12">
    <source>
        <dbReference type="EMBL" id="ODR94166.1"/>
    </source>
</evidence>
<dbReference type="PANTHER" id="PTHR43126">
    <property type="entry name" value="D-ALANYL-D-ALANINE DIPEPTIDASE"/>
    <property type="match status" value="1"/>
</dbReference>
<comment type="function">
    <text evidence="9 10">Catalyzes hydrolysis of the D-alanyl-D-alanine dipeptide.</text>
</comment>
<sequence>MAAVVLLGASMSTAGAPKSTMPDSFVYLRDVDPTIQQDMRYAGSDNFTGRPVPGYDAPECILVRDAAEALKAAQGDLQPLGYSLKVYDCYRPAQAVAAFVAWSSEPDDPEAKRTHYPNLSKKDLFPNYIATRSGHSRGATLDVTIVPMSSTPSPAEADPDKPEACTEGDPADNGLDMGTGFDCFDTKANTVTKGLTPEEEKNRELLLDVMSRHGFQNYPKEIWHFTFQPEPFPDTYFDFPVLPRPGSGPDTLDGT</sequence>
<dbReference type="EC" id="3.4.13.22" evidence="9 10"/>
<keyword evidence="7 9" id="KW-0482">Metalloprotease</keyword>
<feature type="active site" description="Proton donor/acceptor" evidence="9">
    <location>
        <position position="221"/>
    </location>
</feature>
<keyword evidence="5 9" id="KW-0862">Zinc</keyword>
<feature type="binding site" evidence="9">
    <location>
        <position position="135"/>
    </location>
    <ligand>
        <name>Zn(2+)</name>
        <dbReference type="ChEBI" id="CHEBI:29105"/>
        <note>catalytic</note>
    </ligand>
</feature>
<feature type="binding site" evidence="9">
    <location>
        <position position="224"/>
    </location>
    <ligand>
        <name>Zn(2+)</name>
        <dbReference type="ChEBI" id="CHEBI:29105"/>
        <note>catalytic</note>
    </ligand>
</feature>
<evidence type="ECO:0000256" key="4">
    <source>
        <dbReference type="ARBA" id="ARBA00022801"/>
    </source>
</evidence>
<evidence type="ECO:0000256" key="5">
    <source>
        <dbReference type="ARBA" id="ARBA00022833"/>
    </source>
</evidence>
<evidence type="ECO:0000256" key="6">
    <source>
        <dbReference type="ARBA" id="ARBA00022997"/>
    </source>
</evidence>
<dbReference type="STRING" id="1774970.AUC70_09785"/>
<evidence type="ECO:0000256" key="8">
    <source>
        <dbReference type="ARBA" id="ARBA00023316"/>
    </source>
</evidence>
<feature type="binding site" evidence="9">
    <location>
        <position position="142"/>
    </location>
    <ligand>
        <name>Zn(2+)</name>
        <dbReference type="ChEBI" id="CHEBI:29105"/>
        <note>catalytic</note>
    </ligand>
</feature>
<dbReference type="PANTHER" id="PTHR43126:SF1">
    <property type="entry name" value="D-ALANYL-D-ALANINE DIPEPTIDASE"/>
    <property type="match status" value="1"/>
</dbReference>
<evidence type="ECO:0000256" key="1">
    <source>
        <dbReference type="ARBA" id="ARBA00001362"/>
    </source>
</evidence>
<keyword evidence="6 9" id="KW-0224">Dipeptidase</keyword>
<dbReference type="InterPro" id="IPR000755">
    <property type="entry name" value="A_A_dipeptidase"/>
</dbReference>
<dbReference type="HAMAP" id="MF_01924">
    <property type="entry name" value="A_A_dipeptidase"/>
    <property type="match status" value="1"/>
</dbReference>
<dbReference type="SUPFAM" id="SSF55166">
    <property type="entry name" value="Hedgehog/DD-peptidase"/>
    <property type="match status" value="1"/>
</dbReference>
<organism evidence="12 13">
    <name type="scientific">Methyloceanibacter stevinii</name>
    <dbReference type="NCBI Taxonomy" id="1774970"/>
    <lineage>
        <taxon>Bacteria</taxon>
        <taxon>Pseudomonadati</taxon>
        <taxon>Pseudomonadota</taxon>
        <taxon>Alphaproteobacteria</taxon>
        <taxon>Hyphomicrobiales</taxon>
        <taxon>Hyphomicrobiaceae</taxon>
        <taxon>Methyloceanibacter</taxon>
    </lineage>
</organism>
<comment type="catalytic activity">
    <reaction evidence="1 9 10">
        <text>D-alanyl-D-alanine + H2O = 2 D-alanine</text>
        <dbReference type="Rhea" id="RHEA:20661"/>
        <dbReference type="ChEBI" id="CHEBI:15377"/>
        <dbReference type="ChEBI" id="CHEBI:57416"/>
        <dbReference type="ChEBI" id="CHEBI:57822"/>
        <dbReference type="EC" id="3.4.13.22"/>
    </reaction>
</comment>
<dbReference type="GO" id="GO:0008237">
    <property type="term" value="F:metallopeptidase activity"/>
    <property type="evidence" value="ECO:0007669"/>
    <property type="project" value="UniProtKB-KW"/>
</dbReference>
<dbReference type="Proteomes" id="UP000094172">
    <property type="component" value="Unassembled WGS sequence"/>
</dbReference>
<evidence type="ECO:0000256" key="7">
    <source>
        <dbReference type="ARBA" id="ARBA00023049"/>
    </source>
</evidence>
<evidence type="ECO:0000256" key="10">
    <source>
        <dbReference type="PIRNR" id="PIRNR026671"/>
    </source>
</evidence>
<evidence type="ECO:0000256" key="2">
    <source>
        <dbReference type="ARBA" id="ARBA00022670"/>
    </source>
</evidence>
<keyword evidence="2 9" id="KW-0645">Protease</keyword>
<dbReference type="InterPro" id="IPR009045">
    <property type="entry name" value="Zn_M74/Hedgehog-like"/>
</dbReference>
<protein>
    <recommendedName>
        <fullName evidence="9 10">D-alanyl-D-alanine dipeptidase</fullName>
        <shortName evidence="9 10">D-Ala-D-Ala dipeptidase</shortName>
        <ecNumber evidence="9 10">3.4.13.22</ecNumber>
    </recommendedName>
</protein>
<keyword evidence="4 9" id="KW-0378">Hydrolase</keyword>
<accession>A0A1E3VMH0</accession>